<gene>
    <name evidence="2" type="ORF">SAMN04244559_02199</name>
</gene>
<keyword evidence="1" id="KW-0812">Transmembrane</keyword>
<reference evidence="3" key="1">
    <citation type="submission" date="2016-10" db="EMBL/GenBank/DDBJ databases">
        <authorList>
            <person name="Varghese N."/>
            <person name="Submissions S."/>
        </authorList>
    </citation>
    <scope>NUCLEOTIDE SEQUENCE [LARGE SCALE GENOMIC DNA]</scope>
    <source>
        <strain evidence="3">DSM 13234</strain>
    </source>
</reference>
<evidence type="ECO:0008006" key="4">
    <source>
        <dbReference type="Google" id="ProtNLM"/>
    </source>
</evidence>
<name>A0A1H6HYY7_MAGFU</name>
<sequence length="74" mass="7688">MSKLMLAGAILVLLGVLGLAIPYFTTSETKDVARLGDLKLQTTESTSHFIPPAAAGGVLSLGVVLLVVGFFKKT</sequence>
<evidence type="ECO:0000313" key="2">
    <source>
        <dbReference type="EMBL" id="SEH41326.1"/>
    </source>
</evidence>
<dbReference type="AlphaFoldDB" id="A0A1H6HYY7"/>
<dbReference type="EMBL" id="FNWO01000008">
    <property type="protein sequence ID" value="SEH41326.1"/>
    <property type="molecule type" value="Genomic_DNA"/>
</dbReference>
<dbReference type="OrthoDB" id="9941356at2"/>
<evidence type="ECO:0000313" key="3">
    <source>
        <dbReference type="Proteomes" id="UP000182983"/>
    </source>
</evidence>
<evidence type="ECO:0000256" key="1">
    <source>
        <dbReference type="SAM" id="Phobius"/>
    </source>
</evidence>
<dbReference type="RefSeq" id="WP_074768573.1">
    <property type="nucleotide sequence ID" value="NZ_FNWO01000008.1"/>
</dbReference>
<accession>A0A1H6HYY7</accession>
<dbReference type="Proteomes" id="UP000182983">
    <property type="component" value="Unassembled WGS sequence"/>
</dbReference>
<feature type="transmembrane region" description="Helical" evidence="1">
    <location>
        <begin position="49"/>
        <end position="71"/>
    </location>
</feature>
<keyword evidence="1" id="KW-0472">Membrane</keyword>
<organism evidence="2 3">
    <name type="scientific">Magnetospirillum fulvum</name>
    <name type="common">Rhodospirillum fulvum</name>
    <dbReference type="NCBI Taxonomy" id="1082"/>
    <lineage>
        <taxon>Bacteria</taxon>
        <taxon>Pseudomonadati</taxon>
        <taxon>Pseudomonadota</taxon>
        <taxon>Alphaproteobacteria</taxon>
        <taxon>Rhodospirillales</taxon>
        <taxon>Rhodospirillaceae</taxon>
        <taxon>Magnetospirillum</taxon>
    </lineage>
</organism>
<keyword evidence="1" id="KW-1133">Transmembrane helix</keyword>
<proteinExistence type="predicted"/>
<protein>
    <recommendedName>
        <fullName evidence="4">DUF3185 domain-containing protein</fullName>
    </recommendedName>
</protein>
<keyword evidence="3" id="KW-1185">Reference proteome</keyword>